<evidence type="ECO:0000313" key="1">
    <source>
        <dbReference type="EMBL" id="VVN06578.1"/>
    </source>
</evidence>
<gene>
    <name evidence="1" type="ORF">PS673_03577</name>
</gene>
<reference evidence="1 2" key="1">
    <citation type="submission" date="2019-09" db="EMBL/GenBank/DDBJ databases">
        <authorList>
            <person name="Chandra G."/>
            <person name="Truman W A."/>
        </authorList>
    </citation>
    <scope>NUCLEOTIDE SEQUENCE [LARGE SCALE GENOMIC DNA]</scope>
    <source>
        <strain evidence="1">PS673</strain>
    </source>
</reference>
<dbReference type="AlphaFoldDB" id="A0A5E7M6P7"/>
<dbReference type="Proteomes" id="UP000344274">
    <property type="component" value="Unassembled WGS sequence"/>
</dbReference>
<evidence type="ECO:0000313" key="2">
    <source>
        <dbReference type="Proteomes" id="UP000344274"/>
    </source>
</evidence>
<organism evidence="1 2">
    <name type="scientific">Pseudomonas fluorescens</name>
    <dbReference type="NCBI Taxonomy" id="294"/>
    <lineage>
        <taxon>Bacteria</taxon>
        <taxon>Pseudomonadati</taxon>
        <taxon>Pseudomonadota</taxon>
        <taxon>Gammaproteobacteria</taxon>
        <taxon>Pseudomonadales</taxon>
        <taxon>Pseudomonadaceae</taxon>
        <taxon>Pseudomonas</taxon>
    </lineage>
</organism>
<name>A0A5E7M6P7_PSEFL</name>
<accession>A0A5E7M6P7</accession>
<proteinExistence type="predicted"/>
<protein>
    <submittedName>
        <fullName evidence="1">Uncharacterized protein</fullName>
    </submittedName>
</protein>
<sequence>MLAMVVNDDDGNLIPPGALRCIASSLAPTGLHMSLHLDSAEVL</sequence>
<dbReference type="EMBL" id="CABVHB010000029">
    <property type="protein sequence ID" value="VVN06578.1"/>
    <property type="molecule type" value="Genomic_DNA"/>
</dbReference>